<dbReference type="OrthoDB" id="9809136at2"/>
<dbReference type="Pfam" id="PF07372">
    <property type="entry name" value="DUF1491"/>
    <property type="match status" value="1"/>
</dbReference>
<dbReference type="RefSeq" id="WP_132938688.1">
    <property type="nucleotide sequence ID" value="NZ_CP119676.1"/>
</dbReference>
<evidence type="ECO:0000313" key="2">
    <source>
        <dbReference type="Proteomes" id="UP000295304"/>
    </source>
</evidence>
<dbReference type="InterPro" id="IPR009964">
    <property type="entry name" value="DUF1491"/>
</dbReference>
<evidence type="ECO:0000313" key="1">
    <source>
        <dbReference type="EMBL" id="TCS62935.1"/>
    </source>
</evidence>
<comment type="caution">
    <text evidence="1">The sequence shown here is derived from an EMBL/GenBank/DDBJ whole genome shotgun (WGS) entry which is preliminary data.</text>
</comment>
<dbReference type="Proteomes" id="UP000295304">
    <property type="component" value="Unassembled WGS sequence"/>
</dbReference>
<organism evidence="1 2">
    <name type="scientific">Varunaivibrio sulfuroxidans</name>
    <dbReference type="NCBI Taxonomy" id="1773489"/>
    <lineage>
        <taxon>Bacteria</taxon>
        <taxon>Pseudomonadati</taxon>
        <taxon>Pseudomonadota</taxon>
        <taxon>Alphaproteobacteria</taxon>
        <taxon>Rhodospirillales</taxon>
        <taxon>Magnetovibrionaceae</taxon>
        <taxon>Varunaivibrio</taxon>
    </lineage>
</organism>
<proteinExistence type="predicted"/>
<reference evidence="1 2" key="1">
    <citation type="submission" date="2019-03" db="EMBL/GenBank/DDBJ databases">
        <title>Genomic Encyclopedia of Type Strains, Phase IV (KMG-IV): sequencing the most valuable type-strain genomes for metagenomic binning, comparative biology and taxonomic classification.</title>
        <authorList>
            <person name="Goeker M."/>
        </authorList>
    </citation>
    <scope>NUCLEOTIDE SEQUENCE [LARGE SCALE GENOMIC DNA]</scope>
    <source>
        <strain evidence="1 2">DSM 101688</strain>
    </source>
</reference>
<accession>A0A4R3JC58</accession>
<dbReference type="AlphaFoldDB" id="A0A4R3JC58"/>
<gene>
    <name evidence="1" type="ORF">EDD55_10424</name>
</gene>
<dbReference type="EMBL" id="SLZW01000004">
    <property type="protein sequence ID" value="TCS62935.1"/>
    <property type="molecule type" value="Genomic_DNA"/>
</dbReference>
<name>A0A4R3JC58_9PROT</name>
<evidence type="ECO:0008006" key="3">
    <source>
        <dbReference type="Google" id="ProtNLM"/>
    </source>
</evidence>
<sequence>MSARLKTEIWVAAMIRRYEAQGVPVMVIAKGDVDGGAVLVKHNRFAAGCRLYAQVRTPEGAAAWMAVAGGDKAGDDARAQEMACDDYIRRERDIDPDVWAIEVEDARGVFTPDGAVVS</sequence>
<dbReference type="Gene3D" id="3.40.1530.20">
    <property type="entry name" value="Protein of unknown function (DUF1491)"/>
    <property type="match status" value="1"/>
</dbReference>
<keyword evidence="2" id="KW-1185">Reference proteome</keyword>
<protein>
    <recommendedName>
        <fullName evidence="3">DUF1491 family protein</fullName>
    </recommendedName>
</protein>